<evidence type="ECO:0000313" key="5">
    <source>
        <dbReference type="Proteomes" id="UP000001307"/>
    </source>
</evidence>
<feature type="compositionally biased region" description="Polar residues" evidence="1">
    <location>
        <begin position="156"/>
        <end position="165"/>
    </location>
</feature>
<organism evidence="3">
    <name type="scientific">Oikopleura dioica</name>
    <name type="common">Tunicate</name>
    <dbReference type="NCBI Taxonomy" id="34765"/>
    <lineage>
        <taxon>Eukaryota</taxon>
        <taxon>Metazoa</taxon>
        <taxon>Chordata</taxon>
        <taxon>Tunicata</taxon>
        <taxon>Appendicularia</taxon>
        <taxon>Copelata</taxon>
        <taxon>Oikopleuridae</taxon>
        <taxon>Oikopleura</taxon>
    </lineage>
</organism>
<keyword evidence="2" id="KW-0472">Membrane</keyword>
<feature type="transmembrane region" description="Helical" evidence="2">
    <location>
        <begin position="42"/>
        <end position="63"/>
    </location>
</feature>
<feature type="region of interest" description="Disordered" evidence="1">
    <location>
        <begin position="145"/>
        <end position="191"/>
    </location>
</feature>
<dbReference type="Proteomes" id="UP000001307">
    <property type="component" value="Unassembled WGS sequence"/>
</dbReference>
<evidence type="ECO:0000313" key="3">
    <source>
        <dbReference type="EMBL" id="CBY10980.1"/>
    </source>
</evidence>
<protein>
    <submittedName>
        <fullName evidence="3">Uncharacterized protein</fullName>
    </submittedName>
</protein>
<dbReference type="OrthoDB" id="10182094at2759"/>
<dbReference type="EMBL" id="FN653073">
    <property type="protein sequence ID" value="CBY10980.1"/>
    <property type="molecule type" value="Genomic_DNA"/>
</dbReference>
<name>E4XLX3_OIKDI</name>
<dbReference type="EMBL" id="FN653073">
    <property type="protein sequence ID" value="CBY10982.1"/>
    <property type="molecule type" value="Genomic_DNA"/>
</dbReference>
<sequence length="191" mass="21422">MGNWNSHPEQEVNREPPPTQFQDLDEAIQYHEDVINFNEFGWIYIIGVVLIIFLVLGCCICLCRLGEDKAIPAASKGYQPVAEQEPVMRSNTLYAGLPEQMPAQFAMQGQKQPSMMYPVVSPSASIKHGQTYVPQYPPHMYSQPMPPQYAYPQGQPMYTQQQASRDSIYKPVPKAADRTGDAGKSPSPEQD</sequence>
<evidence type="ECO:0000256" key="1">
    <source>
        <dbReference type="SAM" id="MobiDB-lite"/>
    </source>
</evidence>
<reference evidence="3" key="1">
    <citation type="journal article" date="2010" name="Science">
        <title>Plasticity of animal genome architecture unmasked by rapid evolution of a pelagic tunicate.</title>
        <authorList>
            <person name="Denoeud F."/>
            <person name="Henriet S."/>
            <person name="Mungpakdee S."/>
            <person name="Aury J.M."/>
            <person name="Da Silva C."/>
            <person name="Brinkmann H."/>
            <person name="Mikhaleva J."/>
            <person name="Olsen L.C."/>
            <person name="Jubin C."/>
            <person name="Canestro C."/>
            <person name="Bouquet J.M."/>
            <person name="Danks G."/>
            <person name="Poulain J."/>
            <person name="Campsteijn C."/>
            <person name="Adamski M."/>
            <person name="Cross I."/>
            <person name="Yadetie F."/>
            <person name="Muffato M."/>
            <person name="Louis A."/>
            <person name="Butcher S."/>
            <person name="Tsagkogeorga G."/>
            <person name="Konrad A."/>
            <person name="Singh S."/>
            <person name="Jensen M.F."/>
            <person name="Cong E.H."/>
            <person name="Eikeseth-Otteraa H."/>
            <person name="Noel B."/>
            <person name="Anthouard V."/>
            <person name="Porcel B.M."/>
            <person name="Kachouri-Lafond R."/>
            <person name="Nishino A."/>
            <person name="Ugolini M."/>
            <person name="Chourrout P."/>
            <person name="Nishida H."/>
            <person name="Aasland R."/>
            <person name="Huzurbazar S."/>
            <person name="Westhof E."/>
            <person name="Delsuc F."/>
            <person name="Lehrach H."/>
            <person name="Reinhardt R."/>
            <person name="Weissenbach J."/>
            <person name="Roy S.W."/>
            <person name="Artiguenave F."/>
            <person name="Postlethwait J.H."/>
            <person name="Manak J.R."/>
            <person name="Thompson E.M."/>
            <person name="Jaillon O."/>
            <person name="Du Pasquier L."/>
            <person name="Boudinot P."/>
            <person name="Liberles D.A."/>
            <person name="Volff J.N."/>
            <person name="Philippe H."/>
            <person name="Lenhard B."/>
            <person name="Roest Crollius H."/>
            <person name="Wincker P."/>
            <person name="Chourrout D."/>
        </authorList>
    </citation>
    <scope>NUCLEOTIDE SEQUENCE [LARGE SCALE GENOMIC DNA]</scope>
</reference>
<accession>E4XLX3</accession>
<evidence type="ECO:0000256" key="2">
    <source>
        <dbReference type="SAM" id="Phobius"/>
    </source>
</evidence>
<evidence type="ECO:0000313" key="4">
    <source>
        <dbReference type="EMBL" id="CBY10982.1"/>
    </source>
</evidence>
<keyword evidence="2" id="KW-0812">Transmembrane</keyword>
<keyword evidence="2" id="KW-1133">Transmembrane helix</keyword>
<dbReference type="AlphaFoldDB" id="E4XLX3"/>
<feature type="region of interest" description="Disordered" evidence="1">
    <location>
        <begin position="1"/>
        <end position="20"/>
    </location>
</feature>
<gene>
    <name evidence="3" type="ORF">GSOID_T00014719001</name>
    <name evidence="4" type="ORF">GSOID_T00014721001</name>
</gene>
<proteinExistence type="predicted"/>
<dbReference type="InParanoid" id="E4XLX3"/>
<keyword evidence="5" id="KW-1185">Reference proteome</keyword>